<feature type="transmembrane region" description="Helical" evidence="7">
    <location>
        <begin position="194"/>
        <end position="219"/>
    </location>
</feature>
<evidence type="ECO:0000256" key="3">
    <source>
        <dbReference type="ARBA" id="ARBA00022692"/>
    </source>
</evidence>
<dbReference type="GO" id="GO:0016491">
    <property type="term" value="F:oxidoreductase activity"/>
    <property type="evidence" value="ECO:0007669"/>
    <property type="project" value="UniProtKB-KW"/>
</dbReference>
<dbReference type="InterPro" id="IPR001750">
    <property type="entry name" value="ND/Mrp_TM"/>
</dbReference>
<feature type="transmembrane region" description="Helical" evidence="7">
    <location>
        <begin position="265"/>
        <end position="282"/>
    </location>
</feature>
<feature type="transmembrane region" description="Helical" evidence="7">
    <location>
        <begin position="231"/>
        <end position="253"/>
    </location>
</feature>
<keyword evidence="3 7" id="KW-0812">Transmembrane</keyword>
<feature type="transmembrane region" description="Helical" evidence="7">
    <location>
        <begin position="361"/>
        <end position="382"/>
    </location>
</feature>
<evidence type="ECO:0000256" key="2">
    <source>
        <dbReference type="ARBA" id="ARBA00022475"/>
    </source>
</evidence>
<evidence type="ECO:0000313" key="9">
    <source>
        <dbReference type="EMBL" id="OIQ90742.1"/>
    </source>
</evidence>
<feature type="transmembrane region" description="Helical" evidence="7">
    <location>
        <begin position="394"/>
        <end position="414"/>
    </location>
</feature>
<feature type="transmembrane region" description="Helical" evidence="7">
    <location>
        <begin position="147"/>
        <end position="174"/>
    </location>
</feature>
<keyword evidence="5 9" id="KW-0560">Oxidoreductase</keyword>
<keyword evidence="4 7" id="KW-1133">Transmembrane helix</keyword>
<accession>A0A1J5R464</accession>
<feature type="domain" description="NADH:quinone oxidoreductase/Mrp antiporter transmembrane" evidence="8">
    <location>
        <begin position="113"/>
        <end position="403"/>
    </location>
</feature>
<evidence type="ECO:0000256" key="1">
    <source>
        <dbReference type="ARBA" id="ARBA00004651"/>
    </source>
</evidence>
<evidence type="ECO:0000256" key="6">
    <source>
        <dbReference type="ARBA" id="ARBA00023136"/>
    </source>
</evidence>
<evidence type="ECO:0000259" key="8">
    <source>
        <dbReference type="Pfam" id="PF00361"/>
    </source>
</evidence>
<dbReference type="EC" id="1.-.-.-" evidence="9"/>
<dbReference type="InterPro" id="IPR052175">
    <property type="entry name" value="ComplexI-like_HydComp"/>
</dbReference>
<feature type="transmembrane region" description="Helical" evidence="7">
    <location>
        <begin position="23"/>
        <end position="42"/>
    </location>
</feature>
<feature type="transmembrane region" description="Helical" evidence="7">
    <location>
        <begin position="94"/>
        <end position="112"/>
    </location>
</feature>
<evidence type="ECO:0000256" key="5">
    <source>
        <dbReference type="ARBA" id="ARBA00023002"/>
    </source>
</evidence>
<dbReference type="GO" id="GO:0005886">
    <property type="term" value="C:plasma membrane"/>
    <property type="evidence" value="ECO:0007669"/>
    <property type="project" value="UniProtKB-SubCell"/>
</dbReference>
<feature type="transmembrane region" description="Helical" evidence="7">
    <location>
        <begin position="54"/>
        <end position="73"/>
    </location>
</feature>
<comment type="subcellular location">
    <subcellularLocation>
        <location evidence="1">Cell membrane</location>
        <topology evidence="1">Multi-pass membrane protein</topology>
    </subcellularLocation>
</comment>
<keyword evidence="2" id="KW-1003">Cell membrane</keyword>
<gene>
    <name evidence="9" type="primary">hyfB_21</name>
    <name evidence="9" type="ORF">GALL_273510</name>
</gene>
<evidence type="ECO:0000256" key="7">
    <source>
        <dbReference type="SAM" id="Phobius"/>
    </source>
</evidence>
<feature type="transmembrane region" description="Helical" evidence="7">
    <location>
        <begin position="118"/>
        <end position="135"/>
    </location>
</feature>
<organism evidence="9">
    <name type="scientific">mine drainage metagenome</name>
    <dbReference type="NCBI Taxonomy" id="410659"/>
    <lineage>
        <taxon>unclassified sequences</taxon>
        <taxon>metagenomes</taxon>
        <taxon>ecological metagenomes</taxon>
    </lineage>
</organism>
<sequence>MTGYYLAGAFTISALLFFNRNRLFNNLLVIGFLLLQIVFTVYEYLHLNKIELGYFSADALGILLLTTLTVISVPAMYHSHKYLSTKNDSPRNIAIYYSAMVALLTAISASYISNHIAVTWIFVELTTLSASALIYHRRNNRSLEGTWKYVFVCAISITLVFIGILFLSFTLQQAGTDDLSFAVLIKKAPVLNLFWLRLAFIFIFTGFTAKLGLVPMYTAGIDAKDKAPSPAGALLSSVLMNMGFVGIFRLYVVVANSPLHSWADHVILISALLSIFVATVYMTKVKNIKRMFAYSSIEHMGIVMLGIVAGGVGFYAAILHIILHAFVKSSLFFQMGQIYRIYKSKSIYDVGNYFKYNTTGAVVMLLGFFFATAMPPSGLFISEFLIFRSLFESNYLWVLIIVMLLLTMIIWAFGKNIFKLLFSPAVGFNEDQIEKINPAESISQFILLGLVVYLGLNPPQEFVSLIQEAIKNLPH</sequence>
<keyword evidence="6 7" id="KW-0472">Membrane</keyword>
<protein>
    <submittedName>
        <fullName evidence="9">Hydrogenase-4 component B</fullName>
        <ecNumber evidence="9">1.-.-.-</ecNumber>
    </submittedName>
</protein>
<dbReference type="PANTHER" id="PTHR42682">
    <property type="entry name" value="HYDROGENASE-4 COMPONENT F"/>
    <property type="match status" value="1"/>
</dbReference>
<feature type="transmembrane region" description="Helical" evidence="7">
    <location>
        <begin position="302"/>
        <end position="327"/>
    </location>
</feature>
<dbReference type="PANTHER" id="PTHR42682:SF5">
    <property type="entry name" value="HYDROGENASE-4 COMPONENT F"/>
    <property type="match status" value="1"/>
</dbReference>
<proteinExistence type="predicted"/>
<dbReference type="AlphaFoldDB" id="A0A1J5R464"/>
<comment type="caution">
    <text evidence="9">The sequence shown here is derived from an EMBL/GenBank/DDBJ whole genome shotgun (WGS) entry which is preliminary data.</text>
</comment>
<name>A0A1J5R464_9ZZZZ</name>
<dbReference type="Pfam" id="PF00361">
    <property type="entry name" value="Proton_antipo_M"/>
    <property type="match status" value="1"/>
</dbReference>
<evidence type="ECO:0000256" key="4">
    <source>
        <dbReference type="ARBA" id="ARBA00022989"/>
    </source>
</evidence>
<dbReference type="EMBL" id="MLJW01000281">
    <property type="protein sequence ID" value="OIQ90742.1"/>
    <property type="molecule type" value="Genomic_DNA"/>
</dbReference>
<reference evidence="9" key="1">
    <citation type="submission" date="2016-10" db="EMBL/GenBank/DDBJ databases">
        <title>Sequence of Gallionella enrichment culture.</title>
        <authorList>
            <person name="Poehlein A."/>
            <person name="Muehling M."/>
            <person name="Daniel R."/>
        </authorList>
    </citation>
    <scope>NUCLEOTIDE SEQUENCE</scope>
</reference>